<dbReference type="RefSeq" id="WP_330198091.1">
    <property type="nucleotide sequence ID" value="NZ_JAZDRP010000002.1"/>
</dbReference>
<name>A0ABU7LNC5_9PROT</name>
<protein>
    <submittedName>
        <fullName evidence="1">DUF952 domain-containing protein</fullName>
    </submittedName>
</protein>
<evidence type="ECO:0000313" key="1">
    <source>
        <dbReference type="EMBL" id="MEE2525428.1"/>
    </source>
</evidence>
<dbReference type="PANTHER" id="PTHR34129">
    <property type="entry name" value="BLR1139 PROTEIN"/>
    <property type="match status" value="1"/>
</dbReference>
<comment type="caution">
    <text evidence="1">The sequence shown here is derived from an EMBL/GenBank/DDBJ whole genome shotgun (WGS) entry which is preliminary data.</text>
</comment>
<organism evidence="1 2">
    <name type="scientific">Hyphobacterium lacteum</name>
    <dbReference type="NCBI Taxonomy" id="3116575"/>
    <lineage>
        <taxon>Bacteria</taxon>
        <taxon>Pseudomonadati</taxon>
        <taxon>Pseudomonadota</taxon>
        <taxon>Alphaproteobacteria</taxon>
        <taxon>Maricaulales</taxon>
        <taxon>Maricaulaceae</taxon>
        <taxon>Hyphobacterium</taxon>
    </lineage>
</organism>
<dbReference type="SUPFAM" id="SSF56399">
    <property type="entry name" value="ADP-ribosylation"/>
    <property type="match status" value="1"/>
</dbReference>
<dbReference type="InterPro" id="IPR009297">
    <property type="entry name" value="DUF952"/>
</dbReference>
<dbReference type="Proteomes" id="UP001354971">
    <property type="component" value="Unassembled WGS sequence"/>
</dbReference>
<sequence>MSEPIYKLVDPRVWAEAMSAGVFKGAGVDLEDGYIHFSTAEQLPGTLEKWFADFDRLALIEVDTRHFGDELVWEKARGGDLFPHLYDELPMIAVRTVRLLRKGDEGGWLLPDDLSS</sequence>
<dbReference type="PANTHER" id="PTHR34129:SF1">
    <property type="entry name" value="DUF952 DOMAIN-CONTAINING PROTEIN"/>
    <property type="match status" value="1"/>
</dbReference>
<accession>A0ABU7LNC5</accession>
<dbReference type="Pfam" id="PF06108">
    <property type="entry name" value="DUF952"/>
    <property type="match status" value="1"/>
</dbReference>
<keyword evidence="2" id="KW-1185">Reference proteome</keyword>
<evidence type="ECO:0000313" key="2">
    <source>
        <dbReference type="Proteomes" id="UP001354971"/>
    </source>
</evidence>
<dbReference type="EMBL" id="JAZDRP010000002">
    <property type="protein sequence ID" value="MEE2525428.1"/>
    <property type="molecule type" value="Genomic_DNA"/>
</dbReference>
<gene>
    <name evidence="1" type="ORF">V0U79_03545</name>
</gene>
<proteinExistence type="predicted"/>
<dbReference type="Gene3D" id="3.20.170.20">
    <property type="entry name" value="Protein of unknown function DUF952"/>
    <property type="match status" value="1"/>
</dbReference>
<reference evidence="1 2" key="1">
    <citation type="submission" date="2024-01" db="EMBL/GenBank/DDBJ databases">
        <title>Hyphobacterium bacterium isolated from marine sediment.</title>
        <authorList>
            <person name="Zhao S."/>
        </authorList>
    </citation>
    <scope>NUCLEOTIDE SEQUENCE [LARGE SCALE GENOMIC DNA]</scope>
    <source>
        <strain evidence="2">HN65</strain>
    </source>
</reference>